<dbReference type="HOGENOM" id="CLU_1090354_0_0_1"/>
<evidence type="ECO:0000313" key="3">
    <source>
        <dbReference type="Proteomes" id="UP000054166"/>
    </source>
</evidence>
<feature type="compositionally biased region" description="Basic and acidic residues" evidence="1">
    <location>
        <begin position="24"/>
        <end position="37"/>
    </location>
</feature>
<evidence type="ECO:0000256" key="1">
    <source>
        <dbReference type="SAM" id="MobiDB-lite"/>
    </source>
</evidence>
<accession>A0A0C3FIC7</accession>
<dbReference type="Proteomes" id="UP000054166">
    <property type="component" value="Unassembled WGS sequence"/>
</dbReference>
<sequence>MPAKKEPAASAKATTNTPIDVSDDDMKSVKSMCERSRSRPCSVAGQAKSAMDSDDDDAMSVKSVASRPRARPMAKSKSTKSADDDTIDISSGDDAMSVKSSKSTKSAMSIDDEEWVTTPPRQSRSIVPKTLVSSRTSSVNRKRSVSLMVSPITDKESIEMMPSPTKSVRFQKDDVLSAPLKGVLKKPEVVIPSKSRRSMSISDGWDNEDVFADGPKHDYSKKLLASKTGPDDDEAGLWSPFKDDSNTDKDTPKKW</sequence>
<dbReference type="STRING" id="765440.A0A0C3FIC7"/>
<dbReference type="InParanoid" id="A0A0C3FIC7"/>
<dbReference type="EMBL" id="KN833009">
    <property type="protein sequence ID" value="KIM79449.1"/>
    <property type="molecule type" value="Genomic_DNA"/>
</dbReference>
<gene>
    <name evidence="2" type="ORF">PILCRDRAFT_10282</name>
</gene>
<reference evidence="2 3" key="1">
    <citation type="submission" date="2014-04" db="EMBL/GenBank/DDBJ databases">
        <authorList>
            <consortium name="DOE Joint Genome Institute"/>
            <person name="Kuo A."/>
            <person name="Tarkka M."/>
            <person name="Buscot F."/>
            <person name="Kohler A."/>
            <person name="Nagy L.G."/>
            <person name="Floudas D."/>
            <person name="Copeland A."/>
            <person name="Barry K.W."/>
            <person name="Cichocki N."/>
            <person name="Veneault-Fourrey C."/>
            <person name="LaButti K."/>
            <person name="Lindquist E.A."/>
            <person name="Lipzen A."/>
            <person name="Lundell T."/>
            <person name="Morin E."/>
            <person name="Murat C."/>
            <person name="Sun H."/>
            <person name="Tunlid A."/>
            <person name="Henrissat B."/>
            <person name="Grigoriev I.V."/>
            <person name="Hibbett D.S."/>
            <person name="Martin F."/>
            <person name="Nordberg H.P."/>
            <person name="Cantor M.N."/>
            <person name="Hua S.X."/>
        </authorList>
    </citation>
    <scope>NUCLEOTIDE SEQUENCE [LARGE SCALE GENOMIC DNA]</scope>
    <source>
        <strain evidence="2 3">F 1598</strain>
    </source>
</reference>
<keyword evidence="3" id="KW-1185">Reference proteome</keyword>
<name>A0A0C3FIC7_PILCF</name>
<proteinExistence type="predicted"/>
<dbReference type="AlphaFoldDB" id="A0A0C3FIC7"/>
<feature type="region of interest" description="Disordered" evidence="1">
    <location>
        <begin position="186"/>
        <end position="255"/>
    </location>
</feature>
<feature type="region of interest" description="Disordered" evidence="1">
    <location>
        <begin position="1"/>
        <end position="142"/>
    </location>
</feature>
<feature type="compositionally biased region" description="Polar residues" evidence="1">
    <location>
        <begin position="98"/>
        <end position="107"/>
    </location>
</feature>
<evidence type="ECO:0000313" key="2">
    <source>
        <dbReference type="EMBL" id="KIM79449.1"/>
    </source>
</evidence>
<reference evidence="3" key="2">
    <citation type="submission" date="2015-01" db="EMBL/GenBank/DDBJ databases">
        <title>Evolutionary Origins and Diversification of the Mycorrhizal Mutualists.</title>
        <authorList>
            <consortium name="DOE Joint Genome Institute"/>
            <consortium name="Mycorrhizal Genomics Consortium"/>
            <person name="Kohler A."/>
            <person name="Kuo A."/>
            <person name="Nagy L.G."/>
            <person name="Floudas D."/>
            <person name="Copeland A."/>
            <person name="Barry K.W."/>
            <person name="Cichocki N."/>
            <person name="Veneault-Fourrey C."/>
            <person name="LaButti K."/>
            <person name="Lindquist E.A."/>
            <person name="Lipzen A."/>
            <person name="Lundell T."/>
            <person name="Morin E."/>
            <person name="Murat C."/>
            <person name="Riley R."/>
            <person name="Ohm R."/>
            <person name="Sun H."/>
            <person name="Tunlid A."/>
            <person name="Henrissat B."/>
            <person name="Grigoriev I.V."/>
            <person name="Hibbett D.S."/>
            <person name="Martin F."/>
        </authorList>
    </citation>
    <scope>NUCLEOTIDE SEQUENCE [LARGE SCALE GENOMIC DNA]</scope>
    <source>
        <strain evidence="3">F 1598</strain>
    </source>
</reference>
<organism evidence="2 3">
    <name type="scientific">Piloderma croceum (strain F 1598)</name>
    <dbReference type="NCBI Taxonomy" id="765440"/>
    <lineage>
        <taxon>Eukaryota</taxon>
        <taxon>Fungi</taxon>
        <taxon>Dikarya</taxon>
        <taxon>Basidiomycota</taxon>
        <taxon>Agaricomycotina</taxon>
        <taxon>Agaricomycetes</taxon>
        <taxon>Agaricomycetidae</taxon>
        <taxon>Atheliales</taxon>
        <taxon>Atheliaceae</taxon>
        <taxon>Piloderma</taxon>
    </lineage>
</organism>
<protein>
    <submittedName>
        <fullName evidence="2">Uncharacterized protein</fullName>
    </submittedName>
</protein>
<feature type="compositionally biased region" description="Basic residues" evidence="1">
    <location>
        <begin position="68"/>
        <end position="78"/>
    </location>
</feature>
<feature type="compositionally biased region" description="Polar residues" evidence="1">
    <location>
        <begin position="119"/>
        <end position="139"/>
    </location>
</feature>
<feature type="compositionally biased region" description="Basic and acidic residues" evidence="1">
    <location>
        <begin position="241"/>
        <end position="255"/>
    </location>
</feature>